<dbReference type="Proteomes" id="UP000816034">
    <property type="component" value="Unassembled WGS sequence"/>
</dbReference>
<evidence type="ECO:0000256" key="1">
    <source>
        <dbReference type="SAM" id="Coils"/>
    </source>
</evidence>
<gene>
    <name evidence="2" type="ORF">C9374_009948</name>
</gene>
<comment type="caution">
    <text evidence="2">The sequence shown here is derived from an EMBL/GenBank/DDBJ whole genome shotgun (WGS) entry which is preliminary data.</text>
</comment>
<dbReference type="AlphaFoldDB" id="A0AA88GH11"/>
<proteinExistence type="predicted"/>
<keyword evidence="3" id="KW-1185">Reference proteome</keyword>
<sequence>MEHNQDKLQLIKQLSEQEMKTKELFDHLSQYQQENAQLKSDLEKIDKLEKELKECEQDLFNWILNDQQSLNCSQCEYIADLKSCVNELLQKRNNLRTELLAEYENYDRVLNKMTILSKKMKFIKIYDASMNEISEEDKTFTHSLELSVKSLYLQGIIGQKKEIENILKTFKELQEKIERQAIQTLNVTQLRQLHFEVLDEEDREKFISQFLNMLKWSVDATQEDR</sequence>
<organism evidence="2 3">
    <name type="scientific">Naegleria lovaniensis</name>
    <name type="common">Amoeba</name>
    <dbReference type="NCBI Taxonomy" id="51637"/>
    <lineage>
        <taxon>Eukaryota</taxon>
        <taxon>Discoba</taxon>
        <taxon>Heterolobosea</taxon>
        <taxon>Tetramitia</taxon>
        <taxon>Eutetramitia</taxon>
        <taxon>Vahlkampfiidae</taxon>
        <taxon>Naegleria</taxon>
    </lineage>
</organism>
<accession>A0AA88GH11</accession>
<feature type="coiled-coil region" evidence="1">
    <location>
        <begin position="28"/>
        <end position="105"/>
    </location>
</feature>
<evidence type="ECO:0000313" key="3">
    <source>
        <dbReference type="Proteomes" id="UP000816034"/>
    </source>
</evidence>
<dbReference type="EMBL" id="PYSW02000039">
    <property type="protein sequence ID" value="KAG2375325.1"/>
    <property type="molecule type" value="Genomic_DNA"/>
</dbReference>
<reference evidence="2 3" key="1">
    <citation type="journal article" date="2018" name="BMC Genomics">
        <title>The genome of Naegleria lovaniensis, the basis for a comparative approach to unravel pathogenicity factors of the human pathogenic amoeba N. fowleri.</title>
        <authorList>
            <person name="Liechti N."/>
            <person name="Schurch N."/>
            <person name="Bruggmann R."/>
            <person name="Wittwer M."/>
        </authorList>
    </citation>
    <scope>NUCLEOTIDE SEQUENCE [LARGE SCALE GENOMIC DNA]</scope>
    <source>
        <strain evidence="2 3">ATCC 30569</strain>
    </source>
</reference>
<dbReference type="GeneID" id="68102402"/>
<dbReference type="RefSeq" id="XP_044544499.1">
    <property type="nucleotide sequence ID" value="XM_044700191.1"/>
</dbReference>
<protein>
    <submittedName>
        <fullName evidence="2">Uncharacterized protein</fullName>
    </submittedName>
</protein>
<evidence type="ECO:0000313" key="2">
    <source>
        <dbReference type="EMBL" id="KAG2375325.1"/>
    </source>
</evidence>
<name>A0AA88GH11_NAELO</name>
<feature type="coiled-coil region" evidence="1">
    <location>
        <begin position="156"/>
        <end position="183"/>
    </location>
</feature>
<keyword evidence="1" id="KW-0175">Coiled coil</keyword>